<dbReference type="Pfam" id="PF13649">
    <property type="entry name" value="Methyltransf_25"/>
    <property type="match status" value="1"/>
</dbReference>
<dbReference type="Gene3D" id="3.40.50.150">
    <property type="entry name" value="Vaccinia Virus protein VP39"/>
    <property type="match status" value="1"/>
</dbReference>
<keyword evidence="3" id="KW-0489">Methyltransferase</keyword>
<reference evidence="3 4" key="1">
    <citation type="submission" date="2015-09" db="EMBL/GenBank/DDBJ databases">
        <title>Draft genome sequence of Kouleothrix aurantiaca JCM 19913.</title>
        <authorList>
            <person name="Hemp J."/>
        </authorList>
    </citation>
    <scope>NUCLEOTIDE SEQUENCE [LARGE SCALE GENOMIC DNA]</scope>
    <source>
        <strain evidence="3 4">COM-B</strain>
    </source>
</reference>
<feature type="non-terminal residue" evidence="3">
    <location>
        <position position="188"/>
    </location>
</feature>
<protein>
    <submittedName>
        <fullName evidence="3">Methyltransferase type 12</fullName>
    </submittedName>
</protein>
<comment type="caution">
    <text evidence="3">The sequence shown here is derived from an EMBL/GenBank/DDBJ whole genome shotgun (WGS) entry which is preliminary data.</text>
</comment>
<organism evidence="3 4">
    <name type="scientific">Kouleothrix aurantiaca</name>
    <dbReference type="NCBI Taxonomy" id="186479"/>
    <lineage>
        <taxon>Bacteria</taxon>
        <taxon>Bacillati</taxon>
        <taxon>Chloroflexota</taxon>
        <taxon>Chloroflexia</taxon>
        <taxon>Chloroflexales</taxon>
        <taxon>Roseiflexineae</taxon>
        <taxon>Roseiflexaceae</taxon>
        <taxon>Kouleothrix</taxon>
    </lineage>
</organism>
<name>A0A0P9H723_9CHLR</name>
<dbReference type="GO" id="GO:0032259">
    <property type="term" value="P:methylation"/>
    <property type="evidence" value="ECO:0007669"/>
    <property type="project" value="UniProtKB-KW"/>
</dbReference>
<dbReference type="Proteomes" id="UP000050509">
    <property type="component" value="Unassembled WGS sequence"/>
</dbReference>
<dbReference type="GO" id="GO:0008168">
    <property type="term" value="F:methyltransferase activity"/>
    <property type="evidence" value="ECO:0007669"/>
    <property type="project" value="UniProtKB-KW"/>
</dbReference>
<dbReference type="EMBL" id="LJCR01001826">
    <property type="protein sequence ID" value="KPV49667.1"/>
    <property type="molecule type" value="Genomic_DNA"/>
</dbReference>
<dbReference type="SUPFAM" id="SSF53335">
    <property type="entry name" value="S-adenosyl-L-methionine-dependent methyltransferases"/>
    <property type="match status" value="1"/>
</dbReference>
<feature type="domain" description="Methyltransferase" evidence="2">
    <location>
        <begin position="36"/>
        <end position="133"/>
    </location>
</feature>
<sequence length="188" mass="20085">MSQFDAFARYYDADYGTVADDVPFYRELARRSGGRVLEVMCGSGRLLVPLAQAGLRVAGIDISGAMLSRARTRLQAAGLLDRVDLMEGDICTAAPQGPFGLAIVAINSFMHLGSAAEQLAALGHIREALRPGGLLALDLFNPDLRALANENGALALDKTFTLPDGTRVQKFVAQQPNLAAQTNHVTFI</sequence>
<evidence type="ECO:0000313" key="3">
    <source>
        <dbReference type="EMBL" id="KPV49667.1"/>
    </source>
</evidence>
<dbReference type="PANTHER" id="PTHR43861">
    <property type="entry name" value="TRANS-ACONITATE 2-METHYLTRANSFERASE-RELATED"/>
    <property type="match status" value="1"/>
</dbReference>
<keyword evidence="1 3" id="KW-0808">Transferase</keyword>
<evidence type="ECO:0000256" key="1">
    <source>
        <dbReference type="ARBA" id="ARBA00022679"/>
    </source>
</evidence>
<keyword evidence="4" id="KW-1185">Reference proteome</keyword>
<accession>A0A0P9H723</accession>
<gene>
    <name evidence="3" type="ORF">SE17_31325</name>
</gene>
<dbReference type="CDD" id="cd02440">
    <property type="entry name" value="AdoMet_MTases"/>
    <property type="match status" value="1"/>
</dbReference>
<dbReference type="InterPro" id="IPR029063">
    <property type="entry name" value="SAM-dependent_MTases_sf"/>
</dbReference>
<dbReference type="AlphaFoldDB" id="A0A0P9H723"/>
<proteinExistence type="predicted"/>
<evidence type="ECO:0000313" key="4">
    <source>
        <dbReference type="Proteomes" id="UP000050509"/>
    </source>
</evidence>
<dbReference type="InterPro" id="IPR041698">
    <property type="entry name" value="Methyltransf_25"/>
</dbReference>
<evidence type="ECO:0000259" key="2">
    <source>
        <dbReference type="Pfam" id="PF13649"/>
    </source>
</evidence>